<accession>A0A6L2N208</accession>
<comment type="caution">
    <text evidence="1">The sequence shown here is derived from an EMBL/GenBank/DDBJ whole genome shotgun (WGS) entry which is preliminary data.</text>
</comment>
<organism evidence="1">
    <name type="scientific">Tanacetum cinerariifolium</name>
    <name type="common">Dalmatian daisy</name>
    <name type="synonym">Chrysanthemum cinerariifolium</name>
    <dbReference type="NCBI Taxonomy" id="118510"/>
    <lineage>
        <taxon>Eukaryota</taxon>
        <taxon>Viridiplantae</taxon>
        <taxon>Streptophyta</taxon>
        <taxon>Embryophyta</taxon>
        <taxon>Tracheophyta</taxon>
        <taxon>Spermatophyta</taxon>
        <taxon>Magnoliopsida</taxon>
        <taxon>eudicotyledons</taxon>
        <taxon>Gunneridae</taxon>
        <taxon>Pentapetalae</taxon>
        <taxon>asterids</taxon>
        <taxon>campanulids</taxon>
        <taxon>Asterales</taxon>
        <taxon>Asteraceae</taxon>
        <taxon>Asteroideae</taxon>
        <taxon>Anthemideae</taxon>
        <taxon>Anthemidinae</taxon>
        <taxon>Tanacetum</taxon>
    </lineage>
</organism>
<evidence type="ECO:0000313" key="1">
    <source>
        <dbReference type="EMBL" id="GEU80251.1"/>
    </source>
</evidence>
<sequence length="282" mass="31663">NCKIDLLTQEYKKFSISNNETIDSGFTRSNVIVTSLESLDSDNSSKNHVRKFLRAPPLKWRAKVIEEAKDLATLLLDELVENFTVYEMILENNIVVSKTTSKEKFKLLALKAKVTREQTSDDSDSQRGSDEDVDEEEAEAFNLMARNFRKFFRNGIDLGAIISLAYDGGHVIFRSNLKGKVVGGGNIAHDSITITNVEHVSGLAFNLISVDEGYPKGVKEARGHPIEQVTDEGYPKGVKEARGHPIEQVTGELNERILRELKRSRKGHEHLPSWTNVLLQII</sequence>
<dbReference type="AlphaFoldDB" id="A0A6L2N208"/>
<name>A0A6L2N208_TANCI</name>
<feature type="non-terminal residue" evidence="1">
    <location>
        <position position="1"/>
    </location>
</feature>
<protein>
    <submittedName>
        <fullName evidence="1">UBN2 domain-containing protein</fullName>
    </submittedName>
</protein>
<dbReference type="EMBL" id="BKCJ010008040">
    <property type="protein sequence ID" value="GEU80251.1"/>
    <property type="molecule type" value="Genomic_DNA"/>
</dbReference>
<proteinExistence type="predicted"/>
<gene>
    <name evidence="1" type="ORF">Tci_052229</name>
</gene>
<reference evidence="1" key="1">
    <citation type="journal article" date="2019" name="Sci. Rep.">
        <title>Draft genome of Tanacetum cinerariifolium, the natural source of mosquito coil.</title>
        <authorList>
            <person name="Yamashiro T."/>
            <person name="Shiraishi A."/>
            <person name="Satake H."/>
            <person name="Nakayama K."/>
        </authorList>
    </citation>
    <scope>NUCLEOTIDE SEQUENCE</scope>
</reference>